<feature type="compositionally biased region" description="Acidic residues" evidence="1">
    <location>
        <begin position="64"/>
        <end position="73"/>
    </location>
</feature>
<evidence type="ECO:0000256" key="1">
    <source>
        <dbReference type="SAM" id="MobiDB-lite"/>
    </source>
</evidence>
<protein>
    <submittedName>
        <fullName evidence="2">Uncharacterized protein</fullName>
    </submittedName>
</protein>
<dbReference type="STRING" id="582675.SAMN05192565_12919"/>
<dbReference type="Proteomes" id="UP000199229">
    <property type="component" value="Unassembled WGS sequence"/>
</dbReference>
<keyword evidence="3" id="KW-1185">Reference proteome</keyword>
<evidence type="ECO:0000313" key="3">
    <source>
        <dbReference type="Proteomes" id="UP000199229"/>
    </source>
</evidence>
<name>A0A1I2WYN7_9HYPH</name>
<dbReference type="EMBL" id="FOPM01000029">
    <property type="protein sequence ID" value="SFH06403.1"/>
    <property type="molecule type" value="Genomic_DNA"/>
</dbReference>
<accession>A0A1I2WYN7</accession>
<organism evidence="2 3">
    <name type="scientific">Methylobacterium gossipiicola</name>
    <dbReference type="NCBI Taxonomy" id="582675"/>
    <lineage>
        <taxon>Bacteria</taxon>
        <taxon>Pseudomonadati</taxon>
        <taxon>Pseudomonadota</taxon>
        <taxon>Alphaproteobacteria</taxon>
        <taxon>Hyphomicrobiales</taxon>
        <taxon>Methylobacteriaceae</taxon>
        <taxon>Methylobacterium</taxon>
    </lineage>
</organism>
<feature type="region of interest" description="Disordered" evidence="1">
    <location>
        <begin position="49"/>
        <end position="73"/>
    </location>
</feature>
<dbReference type="AlphaFoldDB" id="A0A1I2WYN7"/>
<proteinExistence type="predicted"/>
<evidence type="ECO:0000313" key="2">
    <source>
        <dbReference type="EMBL" id="SFH06403.1"/>
    </source>
</evidence>
<sequence>MGTPRDLKVQMAAETRARERAQAVAKLQTARADKAEAALTQALAERDAWRERALAGTSPADTSDPAEEAGTET</sequence>
<reference evidence="3" key="1">
    <citation type="submission" date="2016-10" db="EMBL/GenBank/DDBJ databases">
        <authorList>
            <person name="Varghese N."/>
            <person name="Submissions S."/>
        </authorList>
    </citation>
    <scope>NUCLEOTIDE SEQUENCE [LARGE SCALE GENOMIC DNA]</scope>
    <source>
        <strain evidence="3">Gh-105</strain>
    </source>
</reference>
<gene>
    <name evidence="2" type="ORF">SAMN05192565_12919</name>
</gene>
<dbReference type="RefSeq" id="WP_091974814.1">
    <property type="nucleotide sequence ID" value="NZ_FOPM01000029.1"/>
</dbReference>